<dbReference type="GO" id="GO:0005886">
    <property type="term" value="C:plasma membrane"/>
    <property type="evidence" value="ECO:0007669"/>
    <property type="project" value="TreeGrafter"/>
</dbReference>
<feature type="region of interest" description="Disordered" evidence="13">
    <location>
        <begin position="197"/>
        <end position="216"/>
    </location>
</feature>
<dbReference type="Proteomes" id="UP001487740">
    <property type="component" value="Unassembled WGS sequence"/>
</dbReference>
<evidence type="ECO:0000256" key="11">
    <source>
        <dbReference type="ARBA" id="ARBA00023170"/>
    </source>
</evidence>
<dbReference type="AlphaFoldDB" id="A0AAW0TB29"/>
<name>A0AAW0TB29_SCYPA</name>
<dbReference type="EMBL" id="JARAKH010000034">
    <property type="protein sequence ID" value="KAK8384850.1"/>
    <property type="molecule type" value="Genomic_DNA"/>
</dbReference>
<dbReference type="InterPro" id="IPR032675">
    <property type="entry name" value="LRR_dom_sf"/>
</dbReference>
<dbReference type="InterPro" id="IPR001611">
    <property type="entry name" value="Leu-rich_rpt"/>
</dbReference>
<evidence type="ECO:0000313" key="15">
    <source>
        <dbReference type="EMBL" id="KAK8384850.1"/>
    </source>
</evidence>
<dbReference type="Pfam" id="PF13676">
    <property type="entry name" value="TIR_2"/>
    <property type="match status" value="1"/>
</dbReference>
<dbReference type="SUPFAM" id="SSF52200">
    <property type="entry name" value="Toll/Interleukin receptor TIR domain"/>
    <property type="match status" value="1"/>
</dbReference>
<evidence type="ECO:0000256" key="10">
    <source>
        <dbReference type="ARBA" id="ARBA00023136"/>
    </source>
</evidence>
<dbReference type="InterPro" id="IPR026906">
    <property type="entry name" value="LRR_5"/>
</dbReference>
<evidence type="ECO:0000256" key="6">
    <source>
        <dbReference type="ARBA" id="ARBA00022729"/>
    </source>
</evidence>
<comment type="subcellular location">
    <subcellularLocation>
        <location evidence="1">Membrane</location>
        <topology evidence="1">Single-pass type I membrane protein</topology>
    </subcellularLocation>
</comment>
<keyword evidence="8" id="KW-0391">Immunity</keyword>
<evidence type="ECO:0000256" key="4">
    <source>
        <dbReference type="ARBA" id="ARBA00022614"/>
    </source>
</evidence>
<evidence type="ECO:0000313" key="16">
    <source>
        <dbReference type="Proteomes" id="UP001487740"/>
    </source>
</evidence>
<dbReference type="Gene3D" id="3.40.50.10140">
    <property type="entry name" value="Toll/interleukin-1 receptor homology (TIR) domain"/>
    <property type="match status" value="1"/>
</dbReference>
<dbReference type="InterPro" id="IPR000157">
    <property type="entry name" value="TIR_dom"/>
</dbReference>
<evidence type="ECO:0000259" key="14">
    <source>
        <dbReference type="PROSITE" id="PS50104"/>
    </source>
</evidence>
<keyword evidence="11" id="KW-0675">Receptor</keyword>
<dbReference type="SMART" id="SM00369">
    <property type="entry name" value="LRR_TYP"/>
    <property type="match status" value="8"/>
</dbReference>
<dbReference type="PROSITE" id="PS50104">
    <property type="entry name" value="TIR"/>
    <property type="match status" value="1"/>
</dbReference>
<dbReference type="InterPro" id="IPR035897">
    <property type="entry name" value="Toll_tir_struct_dom_sf"/>
</dbReference>
<keyword evidence="12" id="KW-0325">Glycoprotein</keyword>
<feature type="domain" description="TIR" evidence="14">
    <location>
        <begin position="981"/>
        <end position="1120"/>
    </location>
</feature>
<dbReference type="SMART" id="SM00255">
    <property type="entry name" value="TIR"/>
    <property type="match status" value="1"/>
</dbReference>
<dbReference type="GO" id="GO:0007165">
    <property type="term" value="P:signal transduction"/>
    <property type="evidence" value="ECO:0007669"/>
    <property type="project" value="InterPro"/>
</dbReference>
<comment type="caution">
    <text evidence="15">The sequence shown here is derived from an EMBL/GenBank/DDBJ whole genome shotgun (WGS) entry which is preliminary data.</text>
</comment>
<evidence type="ECO:0000256" key="7">
    <source>
        <dbReference type="ARBA" id="ARBA00022737"/>
    </source>
</evidence>
<dbReference type="GO" id="GO:0038023">
    <property type="term" value="F:signaling receptor activity"/>
    <property type="evidence" value="ECO:0007669"/>
    <property type="project" value="TreeGrafter"/>
</dbReference>
<dbReference type="PRINTS" id="PR01537">
    <property type="entry name" value="INTRLKN1R1F"/>
</dbReference>
<gene>
    <name evidence="15" type="ORF">O3P69_014424</name>
</gene>
<protein>
    <recommendedName>
        <fullName evidence="14">TIR domain-containing protein</fullName>
    </recommendedName>
</protein>
<keyword evidence="9" id="KW-1133">Transmembrane helix</keyword>
<proteinExistence type="inferred from homology"/>
<evidence type="ECO:0000256" key="3">
    <source>
        <dbReference type="ARBA" id="ARBA00022588"/>
    </source>
</evidence>
<keyword evidence="5" id="KW-0812">Transmembrane</keyword>
<keyword evidence="3" id="KW-0399">Innate immunity</keyword>
<keyword evidence="10" id="KW-0472">Membrane</keyword>
<evidence type="ECO:0000256" key="9">
    <source>
        <dbReference type="ARBA" id="ARBA00022989"/>
    </source>
</evidence>
<evidence type="ECO:0000256" key="8">
    <source>
        <dbReference type="ARBA" id="ARBA00022859"/>
    </source>
</evidence>
<dbReference type="Pfam" id="PF13855">
    <property type="entry name" value="LRR_8"/>
    <property type="match status" value="1"/>
</dbReference>
<dbReference type="FunFam" id="3.40.50.10140:FF:000001">
    <property type="entry name" value="Toll-like receptor 2"/>
    <property type="match status" value="1"/>
</dbReference>
<dbReference type="Gene3D" id="3.80.10.10">
    <property type="entry name" value="Ribonuclease Inhibitor"/>
    <property type="match status" value="4"/>
</dbReference>
<evidence type="ECO:0000256" key="1">
    <source>
        <dbReference type="ARBA" id="ARBA00004479"/>
    </source>
</evidence>
<comment type="similarity">
    <text evidence="2">Belongs to the Toll-like receptor family.</text>
</comment>
<keyword evidence="7" id="KW-0677">Repeat</keyword>
<evidence type="ECO:0000256" key="2">
    <source>
        <dbReference type="ARBA" id="ARBA00009634"/>
    </source>
</evidence>
<evidence type="ECO:0000256" key="12">
    <source>
        <dbReference type="ARBA" id="ARBA00023180"/>
    </source>
</evidence>
<accession>A0AAW0TB29</accession>
<reference evidence="15 16" key="1">
    <citation type="submission" date="2023-03" db="EMBL/GenBank/DDBJ databases">
        <title>High-quality genome of Scylla paramamosain provides insights in environmental adaptation.</title>
        <authorList>
            <person name="Zhang L."/>
        </authorList>
    </citation>
    <scope>NUCLEOTIDE SEQUENCE [LARGE SCALE GENOMIC DNA]</scope>
    <source>
        <strain evidence="15">LZ_2023a</strain>
        <tissue evidence="15">Muscle</tissue>
    </source>
</reference>
<keyword evidence="6" id="KW-0732">Signal</keyword>
<dbReference type="InterPro" id="IPR003591">
    <property type="entry name" value="Leu-rich_rpt_typical-subtyp"/>
</dbReference>
<dbReference type="GO" id="GO:0045087">
    <property type="term" value="P:innate immune response"/>
    <property type="evidence" value="ECO:0007669"/>
    <property type="project" value="UniProtKB-KW"/>
</dbReference>
<organism evidence="15 16">
    <name type="scientific">Scylla paramamosain</name>
    <name type="common">Mud crab</name>
    <dbReference type="NCBI Taxonomy" id="85552"/>
    <lineage>
        <taxon>Eukaryota</taxon>
        <taxon>Metazoa</taxon>
        <taxon>Ecdysozoa</taxon>
        <taxon>Arthropoda</taxon>
        <taxon>Crustacea</taxon>
        <taxon>Multicrustacea</taxon>
        <taxon>Malacostraca</taxon>
        <taxon>Eumalacostraca</taxon>
        <taxon>Eucarida</taxon>
        <taxon>Decapoda</taxon>
        <taxon>Pleocyemata</taxon>
        <taxon>Brachyura</taxon>
        <taxon>Eubrachyura</taxon>
        <taxon>Portunoidea</taxon>
        <taxon>Portunidae</taxon>
        <taxon>Portuninae</taxon>
        <taxon>Scylla</taxon>
    </lineage>
</organism>
<dbReference type="PANTHER" id="PTHR24365:SF530">
    <property type="entry name" value="MSTPROX-RELATED"/>
    <property type="match status" value="1"/>
</dbReference>
<dbReference type="PANTHER" id="PTHR24365">
    <property type="entry name" value="TOLL-LIKE RECEPTOR"/>
    <property type="match status" value="1"/>
</dbReference>
<evidence type="ECO:0000256" key="5">
    <source>
        <dbReference type="ARBA" id="ARBA00022692"/>
    </source>
</evidence>
<evidence type="ECO:0000256" key="13">
    <source>
        <dbReference type="SAM" id="MobiDB-lite"/>
    </source>
</evidence>
<keyword evidence="4" id="KW-0433">Leucine-rich repeat</keyword>
<dbReference type="Pfam" id="PF13306">
    <property type="entry name" value="LRR_5"/>
    <property type="match status" value="1"/>
</dbReference>
<sequence>MVARERWSGGDVGRRCSSTLWVVDAGGAAPRPAAGAGGAQRAVQLCHCYPSFVCPSHLVPLRPEALLPPVLELQSARHRALGRASMAALPTPASPPVRTGSLTTGPTAVTSAPQVVITISGTDLIKCRGAETVAQGVTAPVGHLNGGRAPRRLSGPGHMGIDARRVTLCSGGSVSALLGLLLLAAAATSQAAAIRGTESPATIQDPPRPGTTPSSVHHAALNISAKPTPVSRHGVSFRELCNTKVRWAPPPHHVDHDLDPLHKYLPPAWSTPAASEAETPATRVGSSLPEGCHDVGRVGHKTLRCTGTNLTQIPDLSLERNVDSLVFLETGIQVVSDVRHLPRSVRDLTFSHGPLVTFNGLRFYQISGLDSLTLEHNTLSTWSFVTAFYSPDAPKNATIRTLHLQNNLITYPPEPIGSNESVLPLLETLVMSNNPMCNLPGNLFLPLWASKLTTLLLRNCSLSQFYGSPLEPVSGIQVLDLSNNPGLSNEELYELFGPLSEGRLRELYLANNNYVIVPTEALKVVSGGLEKLDLHGAAFQCLDNTSFPLLPRLKDLNLMYCRIAAIRPHSFEVFPVLEVLHLDGNALITIPTEVLLPTLKVLTMNDNPRSTGDEDVAAFSMDYVDFRNMEQLTNVTFKGVPLGYVEKQNFNDLRGLLDLRLTSCKIKYIEAFSFVNLTLLQRLYINNNHLEVLLNDTFAGLVSLIHLDLSDNKITFRSSFDISLSRGMPAPTGGKVSRALALVDLPMALASWIQSGSGERSFHTGRDTAVRKPSSQQPSLPFEGLTALRHLDLSNNGIRYLTASHWRDLQQLVRLTLMNNNVQEWYYHVFYNLSHLSELVLSYNSLSLITEAMLEDFSLDSLTVVDLKHNAFQCDCSLAKLNGSINTSIFLDFSSYSCSQEGHDLSFEEFTSTAVCPSHAQNENVVDDSATGKTEIILISVSLLLSVITSVTLYRKRWYLRYLVYKVKMKTDQHKEDADHYLYDIFVCYSQADRQWVFEHLVARLEDGGRYRVCVHERDFTVGQEITENIINSIDRSRKVLVVLSPAFVDSSWCMFELQLASHKILDERRNKLILVLLEALSSHRQPKKLRFLLKSRTYLAWHADPEGQRLFWVRLQRAVTKPTASEILEFTHM</sequence>
<dbReference type="SUPFAM" id="SSF52058">
    <property type="entry name" value="L domain-like"/>
    <property type="match status" value="2"/>
</dbReference>
<keyword evidence="16" id="KW-1185">Reference proteome</keyword>